<reference evidence="2 3" key="1">
    <citation type="submission" date="2018-08" db="EMBL/GenBank/DDBJ databases">
        <authorList>
            <person name="Laetsch R D."/>
            <person name="Stevens L."/>
            <person name="Kumar S."/>
            <person name="Blaxter L. M."/>
        </authorList>
    </citation>
    <scope>NUCLEOTIDE SEQUENCE [LARGE SCALE GENOMIC DNA]</scope>
</reference>
<accession>A0A3P7JMS0</accession>
<evidence type="ECO:0000313" key="3">
    <source>
        <dbReference type="Proteomes" id="UP000277928"/>
    </source>
</evidence>
<evidence type="ECO:0000256" key="1">
    <source>
        <dbReference type="SAM" id="MobiDB-lite"/>
    </source>
</evidence>
<dbReference type="AlphaFoldDB" id="A0A3P7JMS0"/>
<organism evidence="2 3">
    <name type="scientific">Litomosoides sigmodontis</name>
    <name type="common">Filarial nematode worm</name>
    <dbReference type="NCBI Taxonomy" id="42156"/>
    <lineage>
        <taxon>Eukaryota</taxon>
        <taxon>Metazoa</taxon>
        <taxon>Ecdysozoa</taxon>
        <taxon>Nematoda</taxon>
        <taxon>Chromadorea</taxon>
        <taxon>Rhabditida</taxon>
        <taxon>Spirurina</taxon>
        <taxon>Spiruromorpha</taxon>
        <taxon>Filarioidea</taxon>
        <taxon>Onchocercidae</taxon>
        <taxon>Litomosoides</taxon>
    </lineage>
</organism>
<gene>
    <name evidence="2" type="ORF">NLS_LOCUS9731</name>
</gene>
<proteinExistence type="predicted"/>
<sequence>MSANGEAIGGSSSGTIRRASIVDYSRADSYENFHKVEEAGGGGGEGEGDERREEGGRYLNLKKKLF</sequence>
<name>A0A3P7JMS0_LITSI</name>
<evidence type="ECO:0000313" key="2">
    <source>
        <dbReference type="EMBL" id="VDM92304.1"/>
    </source>
</evidence>
<protein>
    <submittedName>
        <fullName evidence="2">Uncharacterized protein</fullName>
    </submittedName>
</protein>
<feature type="region of interest" description="Disordered" evidence="1">
    <location>
        <begin position="35"/>
        <end position="56"/>
    </location>
</feature>
<dbReference type="EMBL" id="UYRX01001873">
    <property type="protein sequence ID" value="VDM92304.1"/>
    <property type="molecule type" value="Genomic_DNA"/>
</dbReference>
<dbReference type="Proteomes" id="UP000277928">
    <property type="component" value="Unassembled WGS sequence"/>
</dbReference>
<keyword evidence="3" id="KW-1185">Reference proteome</keyword>